<dbReference type="Pfam" id="PF24758">
    <property type="entry name" value="LRR_At5g56370"/>
    <property type="match status" value="1"/>
</dbReference>
<dbReference type="SUPFAM" id="SSF52047">
    <property type="entry name" value="RNI-like"/>
    <property type="match status" value="1"/>
</dbReference>
<protein>
    <recommendedName>
        <fullName evidence="1">F-box domain-containing protein</fullName>
    </recommendedName>
</protein>
<dbReference type="InterPro" id="IPR036047">
    <property type="entry name" value="F-box-like_dom_sf"/>
</dbReference>
<dbReference type="InterPro" id="IPR055411">
    <property type="entry name" value="LRR_FXL15/At3g58940/PEG3-like"/>
</dbReference>
<dbReference type="Pfam" id="PF08387">
    <property type="entry name" value="FBD"/>
    <property type="match status" value="1"/>
</dbReference>
<dbReference type="EMBL" id="JADBGQ010000003">
    <property type="protein sequence ID" value="KAG5403722.1"/>
    <property type="molecule type" value="Genomic_DNA"/>
</dbReference>
<dbReference type="Gene3D" id="1.20.1280.50">
    <property type="match status" value="1"/>
</dbReference>
<reference evidence="2 3" key="1">
    <citation type="submission" date="2021-03" db="EMBL/GenBank/DDBJ databases">
        <authorList>
            <person name="King G.J."/>
            <person name="Bancroft I."/>
            <person name="Baten A."/>
            <person name="Bloomfield J."/>
            <person name="Borpatragohain P."/>
            <person name="He Z."/>
            <person name="Irish N."/>
            <person name="Irwin J."/>
            <person name="Liu K."/>
            <person name="Mauleon R.P."/>
            <person name="Moore J."/>
            <person name="Morris R."/>
            <person name="Ostergaard L."/>
            <person name="Wang B."/>
            <person name="Wells R."/>
        </authorList>
    </citation>
    <scope>NUCLEOTIDE SEQUENCE [LARGE SCALE GENOMIC DNA]</scope>
    <source>
        <strain evidence="2">R-o-18</strain>
        <tissue evidence="2">Leaf</tissue>
    </source>
</reference>
<proteinExistence type="predicted"/>
<keyword evidence="3" id="KW-1185">Reference proteome</keyword>
<dbReference type="SMART" id="SM00579">
    <property type="entry name" value="FBD"/>
    <property type="match status" value="1"/>
</dbReference>
<name>A0ABQ7MYG3_BRACM</name>
<dbReference type="InterPro" id="IPR032675">
    <property type="entry name" value="LRR_dom_sf"/>
</dbReference>
<dbReference type="PANTHER" id="PTHR31900">
    <property type="entry name" value="F-BOX/RNI SUPERFAMILY PROTEIN-RELATED"/>
    <property type="match status" value="1"/>
</dbReference>
<dbReference type="PROSITE" id="PS50181">
    <property type="entry name" value="FBOX"/>
    <property type="match status" value="1"/>
</dbReference>
<dbReference type="PANTHER" id="PTHR31900:SF34">
    <property type="entry name" value="EMB|CAB62440.1-RELATED"/>
    <property type="match status" value="1"/>
</dbReference>
<comment type="caution">
    <text evidence="2">The sequence shown here is derived from an EMBL/GenBank/DDBJ whole genome shotgun (WGS) entry which is preliminary data.</text>
</comment>
<gene>
    <name evidence="2" type="primary">A03p013490.1_BraROA</name>
    <name evidence="2" type="ORF">IGI04_009841</name>
</gene>
<sequence length="442" mass="50559">ISISCHCFVRNFKTRSHIVSYKMDLISKLPEALLLSILSLLPAQDVASTMLLSKRWRFLWTSVPRLEYDDSYQSIEYGRFSRFVDRFLFLHEAPVIETLHFKLGKTCGGEDIRVWIRAADKFCVRELIFEIDSSSNDSPPILLPSSLYTGCRMLVTLKLNKVILEDTSSSIAFPSLKTLSLVSVEYPGDEFVSSLLSSCPVLEDLHVEQRPYDNVTIFTVRVPSLKSLVLSIIMGKGFSVIDGFVIDTPSLEWLDIVDYRNAFCIIENDMPKIMTARFDVNYKHPGEILRYITSVKRLYLCLLLTSENVYPSGSIFYCLVHLKICTCMTKWLNLLMCMLRDSPKLKSLKLEQCHILQAWRPCWKEPNSVPECLLSSLEALEWVGYEGTEEEKEVVAFILRSANCLEKVSICSNSTDPCKKLELVKELLFLSRCSSTCNFIFD</sequence>
<organism evidence="2 3">
    <name type="scientific">Brassica rapa subsp. trilocularis</name>
    <dbReference type="NCBI Taxonomy" id="1813537"/>
    <lineage>
        <taxon>Eukaryota</taxon>
        <taxon>Viridiplantae</taxon>
        <taxon>Streptophyta</taxon>
        <taxon>Embryophyta</taxon>
        <taxon>Tracheophyta</taxon>
        <taxon>Spermatophyta</taxon>
        <taxon>Magnoliopsida</taxon>
        <taxon>eudicotyledons</taxon>
        <taxon>Gunneridae</taxon>
        <taxon>Pentapetalae</taxon>
        <taxon>rosids</taxon>
        <taxon>malvids</taxon>
        <taxon>Brassicales</taxon>
        <taxon>Brassicaceae</taxon>
        <taxon>Brassiceae</taxon>
        <taxon>Brassica</taxon>
    </lineage>
</organism>
<dbReference type="InterPro" id="IPR050232">
    <property type="entry name" value="FBL13/AtMIF1-like"/>
</dbReference>
<dbReference type="InterPro" id="IPR006566">
    <property type="entry name" value="FBD"/>
</dbReference>
<feature type="domain" description="F-box" evidence="1">
    <location>
        <begin position="23"/>
        <end position="75"/>
    </location>
</feature>
<dbReference type="Pfam" id="PF00646">
    <property type="entry name" value="F-box"/>
    <property type="match status" value="1"/>
</dbReference>
<evidence type="ECO:0000313" key="2">
    <source>
        <dbReference type="EMBL" id="KAG5403722.1"/>
    </source>
</evidence>
<evidence type="ECO:0000259" key="1">
    <source>
        <dbReference type="PROSITE" id="PS50181"/>
    </source>
</evidence>
<dbReference type="Gene3D" id="3.80.10.10">
    <property type="entry name" value="Ribonuclease Inhibitor"/>
    <property type="match status" value="1"/>
</dbReference>
<dbReference type="InterPro" id="IPR001810">
    <property type="entry name" value="F-box_dom"/>
</dbReference>
<accession>A0ABQ7MYG3</accession>
<dbReference type="SUPFAM" id="SSF81383">
    <property type="entry name" value="F-box domain"/>
    <property type="match status" value="1"/>
</dbReference>
<dbReference type="Proteomes" id="UP000823674">
    <property type="component" value="Chromosome A03"/>
</dbReference>
<dbReference type="SMART" id="SM00256">
    <property type="entry name" value="FBOX"/>
    <property type="match status" value="1"/>
</dbReference>
<evidence type="ECO:0000313" key="3">
    <source>
        <dbReference type="Proteomes" id="UP000823674"/>
    </source>
</evidence>
<feature type="non-terminal residue" evidence="2">
    <location>
        <position position="1"/>
    </location>
</feature>